<dbReference type="Pfam" id="PF13975">
    <property type="entry name" value="gag-asp_proteas"/>
    <property type="match status" value="1"/>
</dbReference>
<dbReference type="Gene3D" id="2.40.70.10">
    <property type="entry name" value="Acid Proteases"/>
    <property type="match status" value="1"/>
</dbReference>
<accession>A0A562Q6M9</accession>
<keyword evidence="2" id="KW-0645">Protease</keyword>
<name>A0A562Q6M9_9PSED</name>
<keyword evidence="2" id="KW-0378">Hydrolase</keyword>
<evidence type="ECO:0000313" key="3">
    <source>
        <dbReference type="Proteomes" id="UP000316905"/>
    </source>
</evidence>
<feature type="chain" id="PRO_5022091387" evidence="1">
    <location>
        <begin position="20"/>
        <end position="211"/>
    </location>
</feature>
<protein>
    <submittedName>
        <fullName evidence="2">Aspartyl protease family protein</fullName>
    </submittedName>
</protein>
<dbReference type="EMBL" id="VLKY01000012">
    <property type="protein sequence ID" value="TWI52425.1"/>
    <property type="molecule type" value="Genomic_DNA"/>
</dbReference>
<dbReference type="GO" id="GO:0006508">
    <property type="term" value="P:proteolysis"/>
    <property type="evidence" value="ECO:0007669"/>
    <property type="project" value="UniProtKB-KW"/>
</dbReference>
<gene>
    <name evidence="2" type="ORF">IQ22_03569</name>
</gene>
<dbReference type="InterPro" id="IPR011969">
    <property type="entry name" value="Clan_AA_Asp_peptidase_C"/>
</dbReference>
<organism evidence="2 3">
    <name type="scientific">Pseudomonas duriflava</name>
    <dbReference type="NCBI Taxonomy" id="459528"/>
    <lineage>
        <taxon>Bacteria</taxon>
        <taxon>Pseudomonadati</taxon>
        <taxon>Pseudomonadota</taxon>
        <taxon>Gammaproteobacteria</taxon>
        <taxon>Pseudomonadales</taxon>
        <taxon>Pseudomonadaceae</taxon>
        <taxon>Pseudomonas</taxon>
    </lineage>
</organism>
<keyword evidence="3" id="KW-1185">Reference proteome</keyword>
<proteinExistence type="predicted"/>
<dbReference type="SUPFAM" id="SSF50630">
    <property type="entry name" value="Acid proteases"/>
    <property type="match status" value="1"/>
</dbReference>
<feature type="signal peptide" evidence="1">
    <location>
        <begin position="1"/>
        <end position="19"/>
    </location>
</feature>
<evidence type="ECO:0000313" key="2">
    <source>
        <dbReference type="EMBL" id="TWI52425.1"/>
    </source>
</evidence>
<dbReference type="Proteomes" id="UP000316905">
    <property type="component" value="Unassembled WGS sequence"/>
</dbReference>
<dbReference type="InterPro" id="IPR021109">
    <property type="entry name" value="Peptidase_aspartic_dom_sf"/>
</dbReference>
<sequence>MRKVILVGVLSAFSVSLMAATQVRVVGLFNGAAVVNIDGQRKMLKVGQTVGEVELIKADSREAVLRVGETTRTFSLDREYSNGFAAPQKRQLSIARRNDGHYWANGSINDRPIQFLVDTGASSVAMNEDDARRLGLDYRQGRPMTVNTAGGNKRAWAVRLDRVKIGSIEVLGVDAVVLEGQYPLQALLGMNFLNRVGWHEEQGVLHVEAKH</sequence>
<evidence type="ECO:0000256" key="1">
    <source>
        <dbReference type="SAM" id="SignalP"/>
    </source>
</evidence>
<reference evidence="2 3" key="1">
    <citation type="journal article" date="2015" name="Stand. Genomic Sci.">
        <title>Genomic Encyclopedia of Bacterial and Archaeal Type Strains, Phase III: the genomes of soil and plant-associated and newly described type strains.</title>
        <authorList>
            <person name="Whitman W.B."/>
            <person name="Woyke T."/>
            <person name="Klenk H.P."/>
            <person name="Zhou Y."/>
            <person name="Lilburn T.G."/>
            <person name="Beck B.J."/>
            <person name="De Vos P."/>
            <person name="Vandamme P."/>
            <person name="Eisen J.A."/>
            <person name="Garrity G."/>
            <person name="Hugenholtz P."/>
            <person name="Kyrpides N.C."/>
        </authorList>
    </citation>
    <scope>NUCLEOTIDE SEQUENCE [LARGE SCALE GENOMIC DNA]</scope>
    <source>
        <strain evidence="2 3">CGMCC 1.6858</strain>
    </source>
</reference>
<dbReference type="NCBIfam" id="TIGR02281">
    <property type="entry name" value="clan_AA_DTGA"/>
    <property type="match status" value="1"/>
</dbReference>
<dbReference type="GO" id="GO:0008233">
    <property type="term" value="F:peptidase activity"/>
    <property type="evidence" value="ECO:0007669"/>
    <property type="project" value="UniProtKB-KW"/>
</dbReference>
<dbReference type="AlphaFoldDB" id="A0A562Q6M9"/>
<dbReference type="InterPro" id="IPR034122">
    <property type="entry name" value="Retropepsin-like_bacterial"/>
</dbReference>
<keyword evidence="1" id="KW-0732">Signal</keyword>
<dbReference type="CDD" id="cd05483">
    <property type="entry name" value="retropepsin_like_bacteria"/>
    <property type="match status" value="1"/>
</dbReference>
<comment type="caution">
    <text evidence="2">The sequence shown here is derived from an EMBL/GenBank/DDBJ whole genome shotgun (WGS) entry which is preliminary data.</text>
</comment>